<keyword evidence="2" id="KW-0808">Transferase</keyword>
<evidence type="ECO:0000259" key="1">
    <source>
        <dbReference type="PROSITE" id="PS51186"/>
    </source>
</evidence>
<dbReference type="RefSeq" id="WP_095313091.1">
    <property type="nucleotide sequence ID" value="NZ_JAMAWL010000023.1"/>
</dbReference>
<dbReference type="AlphaFoldDB" id="A0A417YBR6"/>
<dbReference type="EMBL" id="QWEH01000017">
    <property type="protein sequence ID" value="RHW30021.1"/>
    <property type="molecule type" value="Genomic_DNA"/>
</dbReference>
<sequence>MKRIRLKMERKNLLNIPEFPLPDGYQIRMFKKGDEHNWARIEASVDEFKDEKAALEHFAKEFGPYIDEMEERCLFVENSNGEAIATTTAWYGDLKGGGEILGRIHWVGVVPEYQGKKLSKPLLSEALKVLAQHHERAYLTSQTTSYQAVNMYLNFGFEPFLTEPSCHEAWDLMESVLARQIVTK</sequence>
<dbReference type="OrthoDB" id="581534at2"/>
<dbReference type="Proteomes" id="UP000285456">
    <property type="component" value="Unassembled WGS sequence"/>
</dbReference>
<dbReference type="InterPro" id="IPR000182">
    <property type="entry name" value="GNAT_dom"/>
</dbReference>
<keyword evidence="3" id="KW-1185">Reference proteome</keyword>
<dbReference type="Gene3D" id="3.40.630.30">
    <property type="match status" value="1"/>
</dbReference>
<dbReference type="InterPro" id="IPR016181">
    <property type="entry name" value="Acyl_CoA_acyltransferase"/>
</dbReference>
<dbReference type="PROSITE" id="PS51186">
    <property type="entry name" value="GNAT"/>
    <property type="match status" value="1"/>
</dbReference>
<protein>
    <submittedName>
        <fullName evidence="2">GNAT family N-acetyltransferase</fullName>
    </submittedName>
</protein>
<feature type="domain" description="N-acetyltransferase" evidence="1">
    <location>
        <begin position="25"/>
        <end position="179"/>
    </location>
</feature>
<dbReference type="GO" id="GO:0016747">
    <property type="term" value="F:acyltransferase activity, transferring groups other than amino-acyl groups"/>
    <property type="evidence" value="ECO:0007669"/>
    <property type="project" value="InterPro"/>
</dbReference>
<comment type="caution">
    <text evidence="2">The sequence shown here is derived from an EMBL/GenBank/DDBJ whole genome shotgun (WGS) entry which is preliminary data.</text>
</comment>
<dbReference type="CDD" id="cd04301">
    <property type="entry name" value="NAT_SF"/>
    <property type="match status" value="1"/>
</dbReference>
<name>A0A417YBR6_9BACI</name>
<proteinExistence type="predicted"/>
<reference evidence="2 3" key="1">
    <citation type="journal article" date="2007" name="Int. J. Syst. Evol. Microbiol.">
        <title>Oceanobacillus profundus sp. nov., isolated from a deep-sea sediment core.</title>
        <authorList>
            <person name="Kim Y.G."/>
            <person name="Choi D.H."/>
            <person name="Hyun S."/>
            <person name="Cho B.C."/>
        </authorList>
    </citation>
    <scope>NUCLEOTIDE SEQUENCE [LARGE SCALE GENOMIC DNA]</scope>
    <source>
        <strain evidence="2 3">DSM 18246</strain>
    </source>
</reference>
<dbReference type="SUPFAM" id="SSF55729">
    <property type="entry name" value="Acyl-CoA N-acyltransferases (Nat)"/>
    <property type="match status" value="1"/>
</dbReference>
<evidence type="ECO:0000313" key="2">
    <source>
        <dbReference type="EMBL" id="RHW30021.1"/>
    </source>
</evidence>
<organism evidence="2 3">
    <name type="scientific">Oceanobacillus profundus</name>
    <dbReference type="NCBI Taxonomy" id="372463"/>
    <lineage>
        <taxon>Bacteria</taxon>
        <taxon>Bacillati</taxon>
        <taxon>Bacillota</taxon>
        <taxon>Bacilli</taxon>
        <taxon>Bacillales</taxon>
        <taxon>Bacillaceae</taxon>
        <taxon>Oceanobacillus</taxon>
    </lineage>
</organism>
<accession>A0A417YBR6</accession>
<gene>
    <name evidence="2" type="ORF">D1B32_19425</name>
</gene>
<dbReference type="Pfam" id="PF00583">
    <property type="entry name" value="Acetyltransf_1"/>
    <property type="match status" value="1"/>
</dbReference>
<evidence type="ECO:0000313" key="3">
    <source>
        <dbReference type="Proteomes" id="UP000285456"/>
    </source>
</evidence>